<evidence type="ECO:0000256" key="5">
    <source>
        <dbReference type="ARBA" id="ARBA00023136"/>
    </source>
</evidence>
<dbReference type="GO" id="GO:0051302">
    <property type="term" value="P:regulation of cell division"/>
    <property type="evidence" value="ECO:0007669"/>
    <property type="project" value="UniProtKB-ARBA"/>
</dbReference>
<evidence type="ECO:0000256" key="3">
    <source>
        <dbReference type="ARBA" id="ARBA00022475"/>
    </source>
</evidence>
<keyword evidence="6" id="KW-0131">Cell cycle</keyword>
<evidence type="ECO:0000256" key="7">
    <source>
        <dbReference type="ARBA" id="ARBA00024211"/>
    </source>
</evidence>
<comment type="similarity">
    <text evidence="7">Belongs to the SOSEKI family.</text>
</comment>
<evidence type="ECO:0000313" key="12">
    <source>
        <dbReference type="Proteomes" id="UP000583929"/>
    </source>
</evidence>
<feature type="region of interest" description="Disordered" evidence="9">
    <location>
        <begin position="148"/>
        <end position="175"/>
    </location>
</feature>
<comment type="caution">
    <text evidence="11">The sequence shown here is derived from an EMBL/GenBank/DDBJ whole genome shotgun (WGS) entry which is preliminary data.</text>
</comment>
<evidence type="ECO:0000256" key="1">
    <source>
        <dbReference type="ARBA" id="ARBA00004413"/>
    </source>
</evidence>
<dbReference type="GO" id="GO:0051301">
    <property type="term" value="P:cell division"/>
    <property type="evidence" value="ECO:0007669"/>
    <property type="project" value="UniProtKB-KW"/>
</dbReference>
<dbReference type="GO" id="GO:0051258">
    <property type="term" value="P:protein polymerization"/>
    <property type="evidence" value="ECO:0007669"/>
    <property type="project" value="UniProtKB-ARBA"/>
</dbReference>
<dbReference type="PANTHER" id="PTHR31083:SF4">
    <property type="entry name" value="PROTEIN SOSEKI 4-RELATED"/>
    <property type="match status" value="1"/>
</dbReference>
<evidence type="ECO:0000256" key="8">
    <source>
        <dbReference type="ARBA" id="ARBA00046534"/>
    </source>
</evidence>
<reference evidence="11 12" key="1">
    <citation type="journal article" date="2020" name="bioRxiv">
        <title>Sequence and annotation of 42 cannabis genomes reveals extensive copy number variation in cannabinoid synthesis and pathogen resistance genes.</title>
        <authorList>
            <person name="Mckernan K.J."/>
            <person name="Helbert Y."/>
            <person name="Kane L.T."/>
            <person name="Ebling H."/>
            <person name="Zhang L."/>
            <person name="Liu B."/>
            <person name="Eaton Z."/>
            <person name="Mclaughlin S."/>
            <person name="Kingan S."/>
            <person name="Baybayan P."/>
            <person name="Concepcion G."/>
            <person name="Jordan M."/>
            <person name="Riva A."/>
            <person name="Barbazuk W."/>
            <person name="Harkins T."/>
        </authorList>
    </citation>
    <scope>NUCLEOTIDE SEQUENCE [LARGE SCALE GENOMIC DNA]</scope>
    <source>
        <strain evidence="12">cv. Jamaican Lion 4</strain>
        <tissue evidence="11">Leaf</tissue>
    </source>
</reference>
<organism evidence="11 12">
    <name type="scientific">Cannabis sativa</name>
    <name type="common">Hemp</name>
    <name type="synonym">Marijuana</name>
    <dbReference type="NCBI Taxonomy" id="3483"/>
    <lineage>
        <taxon>Eukaryota</taxon>
        <taxon>Viridiplantae</taxon>
        <taxon>Streptophyta</taxon>
        <taxon>Embryophyta</taxon>
        <taxon>Tracheophyta</taxon>
        <taxon>Spermatophyta</taxon>
        <taxon>Magnoliopsida</taxon>
        <taxon>eudicotyledons</taxon>
        <taxon>Gunneridae</taxon>
        <taxon>Pentapetalae</taxon>
        <taxon>rosids</taxon>
        <taxon>fabids</taxon>
        <taxon>Rosales</taxon>
        <taxon>Cannabaceae</taxon>
        <taxon>Cannabis</taxon>
    </lineage>
</organism>
<evidence type="ECO:0000256" key="2">
    <source>
        <dbReference type="ARBA" id="ARBA00022473"/>
    </source>
</evidence>
<gene>
    <name evidence="11" type="ORF">G4B88_025745</name>
</gene>
<keyword evidence="4" id="KW-0132">Cell division</keyword>
<protein>
    <recommendedName>
        <fullName evidence="10">SOSEKI DIX-like domain-containing protein</fullName>
    </recommendedName>
</protein>
<dbReference type="Pfam" id="PF06136">
    <property type="entry name" value="SOK"/>
    <property type="match status" value="1"/>
</dbReference>
<dbReference type="GO" id="GO:0090708">
    <property type="term" value="P:specification of plant organ axis polarity"/>
    <property type="evidence" value="ECO:0007669"/>
    <property type="project" value="UniProtKB-ARBA"/>
</dbReference>
<feature type="compositionally biased region" description="Basic and acidic residues" evidence="9">
    <location>
        <begin position="163"/>
        <end position="175"/>
    </location>
</feature>
<dbReference type="InterPro" id="IPR048351">
    <property type="entry name" value="SOK_DIX"/>
</dbReference>
<keyword evidence="12" id="KW-1185">Reference proteome</keyword>
<keyword evidence="3" id="KW-1003">Cell membrane</keyword>
<comment type="subcellular location">
    <subcellularLocation>
        <location evidence="1">Cell membrane</location>
        <topology evidence="1">Peripheral membrane protein</topology>
        <orientation evidence="1">Cytoplasmic side</orientation>
    </subcellularLocation>
</comment>
<dbReference type="InterPro" id="IPR021182">
    <property type="entry name" value="SOK_magnoliopsida"/>
</dbReference>
<sequence length="298" mass="33288">MAVSLLKQADISMPQKWQDMKENNSSSCSNRGSRAWTETKSVKTDKKVPVIYYLSRNNQLDHPHFMVVPLSSPQGLYLKDVISKLISLRGQGIATMYSWSSKRSYKNGFVWQDLSDNDFIYPCQGHEYVVKGSQLLESSLSFRSFESTISSNSSSSSSSLISRETDSPIEEHSSVDLDPTKIIRRKNQSWGSFDDLGEYKVYKPKISKELAAKGTNVSTQTDEKVRPRKSRLSEVSGPERNGGLESSAMEFEGSRKKDQTVENACECGKAKASTVLMQFITCGSTKIKDSGAIKKQKD</sequence>
<evidence type="ECO:0000256" key="6">
    <source>
        <dbReference type="ARBA" id="ARBA00023306"/>
    </source>
</evidence>
<accession>A0A7J6DYL4</accession>
<dbReference type="GO" id="GO:0005886">
    <property type="term" value="C:plasma membrane"/>
    <property type="evidence" value="ECO:0007669"/>
    <property type="project" value="UniProtKB-SubCell"/>
</dbReference>
<evidence type="ECO:0000259" key="10">
    <source>
        <dbReference type="Pfam" id="PF06136"/>
    </source>
</evidence>
<evidence type="ECO:0000313" key="11">
    <source>
        <dbReference type="EMBL" id="KAF4351253.1"/>
    </source>
</evidence>
<feature type="region of interest" description="Disordered" evidence="9">
    <location>
        <begin position="213"/>
        <end position="259"/>
    </location>
</feature>
<proteinExistence type="inferred from homology"/>
<evidence type="ECO:0000256" key="4">
    <source>
        <dbReference type="ARBA" id="ARBA00022618"/>
    </source>
</evidence>
<dbReference type="InterPro" id="IPR010369">
    <property type="entry name" value="SOK"/>
</dbReference>
<feature type="domain" description="SOSEKI DIX-like" evidence="10">
    <location>
        <begin position="48"/>
        <end position="136"/>
    </location>
</feature>
<feature type="compositionally biased region" description="Low complexity" evidence="9">
    <location>
        <begin position="148"/>
        <end position="162"/>
    </location>
</feature>
<keyword evidence="5" id="KW-0472">Membrane</keyword>
<dbReference type="AlphaFoldDB" id="A0A7J6DYL4"/>
<evidence type="ECO:0000256" key="9">
    <source>
        <dbReference type="SAM" id="MobiDB-lite"/>
    </source>
</evidence>
<dbReference type="GO" id="GO:2000067">
    <property type="term" value="P:regulation of root morphogenesis"/>
    <property type="evidence" value="ECO:0007669"/>
    <property type="project" value="UniProtKB-ARBA"/>
</dbReference>
<dbReference type="EMBL" id="JAATIQ010000562">
    <property type="protein sequence ID" value="KAF4351253.1"/>
    <property type="molecule type" value="Genomic_DNA"/>
</dbReference>
<dbReference type="Proteomes" id="UP000583929">
    <property type="component" value="Unassembled WGS sequence"/>
</dbReference>
<dbReference type="PIRSF" id="PIRSF031043">
    <property type="entry name" value="UCP031043"/>
    <property type="match status" value="1"/>
</dbReference>
<keyword evidence="2" id="KW-0217">Developmental protein</keyword>
<comment type="subunit">
    <text evidence="8">Homodimer. Forms long polymer filaments with other SOKs proteins polymers (e.g. SOK1, SOK2, SOK3 and SOK4) crucial for polar localization and biological activity. Binds to ANGUSTIFOLIA (AN).</text>
</comment>
<dbReference type="PANTHER" id="PTHR31083">
    <property type="entry name" value="UPSTREAM OF FLC PROTEIN (DUF966)"/>
    <property type="match status" value="1"/>
</dbReference>
<name>A0A7J6DYL4_CANSA</name>